<dbReference type="PANTHER" id="PTHR35319:SF2">
    <property type="entry name" value="YCF54"/>
    <property type="match status" value="1"/>
</dbReference>
<dbReference type="InterPro" id="IPR019616">
    <property type="entry name" value="Ycf54"/>
</dbReference>
<dbReference type="EMBL" id="JBGMDY010000005">
    <property type="protein sequence ID" value="KAL2333106.1"/>
    <property type="molecule type" value="Genomic_DNA"/>
</dbReference>
<evidence type="ECO:0000313" key="3">
    <source>
        <dbReference type="EMBL" id="KAL2333106.1"/>
    </source>
</evidence>
<dbReference type="PANTHER" id="PTHR35319">
    <property type="match status" value="1"/>
</dbReference>
<evidence type="ECO:0000313" key="4">
    <source>
        <dbReference type="Proteomes" id="UP001603857"/>
    </source>
</evidence>
<evidence type="ECO:0008006" key="5">
    <source>
        <dbReference type="Google" id="ProtNLM"/>
    </source>
</evidence>
<dbReference type="Proteomes" id="UP001603857">
    <property type="component" value="Unassembled WGS sequence"/>
</dbReference>
<keyword evidence="4" id="KW-1185">Reference proteome</keyword>
<dbReference type="AlphaFoldDB" id="A0ABD1MBF7"/>
<sequence>MMLGVATLTLGSSAAMVAQSLAQQHATTTLASATGNSGYSVPNRSHSLPMSLVSLKNRNCAFLSTFNGPTTHTRPFTTAVASVDSDQLNSSDPPTKNEANKYYFVVANAKFMLDEEEHFQEQLFERLRLFGERNMEQDFWLVIEPKFLDKFPNITKRLKRPAVALVSTNGPWITFMKLRLDRVLSDSFEAESLEEALAFNPTNLEFEKPEKWVAPYPKYEYGWWEPFLPPVQKEVKS</sequence>
<dbReference type="InterPro" id="IPR038409">
    <property type="entry name" value="Ycf54-like_sf"/>
</dbReference>
<accession>A0ABD1MBF7</accession>
<evidence type="ECO:0000256" key="1">
    <source>
        <dbReference type="ARBA" id="ARBA00043978"/>
    </source>
</evidence>
<dbReference type="Pfam" id="PF10674">
    <property type="entry name" value="Ycf54"/>
    <property type="match status" value="1"/>
</dbReference>
<proteinExistence type="inferred from homology"/>
<gene>
    <name evidence="3" type="ORF">Fmac_014319</name>
</gene>
<reference evidence="3 4" key="1">
    <citation type="submission" date="2024-08" db="EMBL/GenBank/DDBJ databases">
        <title>Insights into the chromosomal genome structure of Flemingia macrophylla.</title>
        <authorList>
            <person name="Ding Y."/>
            <person name="Zhao Y."/>
            <person name="Bi W."/>
            <person name="Wu M."/>
            <person name="Zhao G."/>
            <person name="Gong Y."/>
            <person name="Li W."/>
            <person name="Zhang P."/>
        </authorList>
    </citation>
    <scope>NUCLEOTIDE SEQUENCE [LARGE SCALE GENOMIC DNA]</scope>
    <source>
        <strain evidence="3">DYQJB</strain>
        <tissue evidence="3">Leaf</tissue>
    </source>
</reference>
<keyword evidence="2" id="KW-0732">Signal</keyword>
<comment type="caution">
    <text evidence="3">The sequence shown here is derived from an EMBL/GenBank/DDBJ whole genome shotgun (WGS) entry which is preliminary data.</text>
</comment>
<comment type="similarity">
    <text evidence="1">Belongs to the ycf54 family.</text>
</comment>
<feature type="signal peptide" evidence="2">
    <location>
        <begin position="1"/>
        <end position="22"/>
    </location>
</feature>
<organism evidence="3 4">
    <name type="scientific">Flemingia macrophylla</name>
    <dbReference type="NCBI Taxonomy" id="520843"/>
    <lineage>
        <taxon>Eukaryota</taxon>
        <taxon>Viridiplantae</taxon>
        <taxon>Streptophyta</taxon>
        <taxon>Embryophyta</taxon>
        <taxon>Tracheophyta</taxon>
        <taxon>Spermatophyta</taxon>
        <taxon>Magnoliopsida</taxon>
        <taxon>eudicotyledons</taxon>
        <taxon>Gunneridae</taxon>
        <taxon>Pentapetalae</taxon>
        <taxon>rosids</taxon>
        <taxon>fabids</taxon>
        <taxon>Fabales</taxon>
        <taxon>Fabaceae</taxon>
        <taxon>Papilionoideae</taxon>
        <taxon>50 kb inversion clade</taxon>
        <taxon>NPAAA clade</taxon>
        <taxon>indigoferoid/millettioid clade</taxon>
        <taxon>Phaseoleae</taxon>
        <taxon>Flemingia</taxon>
    </lineage>
</organism>
<protein>
    <recommendedName>
        <fullName evidence="5">Ycf54</fullName>
    </recommendedName>
</protein>
<feature type="chain" id="PRO_5044786530" description="Ycf54" evidence="2">
    <location>
        <begin position="23"/>
        <end position="237"/>
    </location>
</feature>
<name>A0ABD1MBF7_9FABA</name>
<dbReference type="Gene3D" id="3.30.70.1860">
    <property type="entry name" value="Uncharacterised protein family Ycf54"/>
    <property type="match status" value="1"/>
</dbReference>
<evidence type="ECO:0000256" key="2">
    <source>
        <dbReference type="SAM" id="SignalP"/>
    </source>
</evidence>